<evidence type="ECO:0000256" key="2">
    <source>
        <dbReference type="SAM" id="Phobius"/>
    </source>
</evidence>
<gene>
    <name evidence="3" type="ORF">FCM35_KLT19235</name>
</gene>
<accession>A0A833RL53</accession>
<evidence type="ECO:0000313" key="3">
    <source>
        <dbReference type="EMBL" id="KAF3336649.1"/>
    </source>
</evidence>
<dbReference type="OrthoDB" id="903824at2759"/>
<dbReference type="EMBL" id="SWLB01000007">
    <property type="protein sequence ID" value="KAF3336649.1"/>
    <property type="molecule type" value="Genomic_DNA"/>
</dbReference>
<keyword evidence="2" id="KW-1133">Transmembrane helix</keyword>
<keyword evidence="4" id="KW-1185">Reference proteome</keyword>
<reference evidence="3" key="1">
    <citation type="submission" date="2020-01" db="EMBL/GenBank/DDBJ databases">
        <title>Genome sequence of Kobresia littledalei, the first chromosome-level genome in the family Cyperaceae.</title>
        <authorList>
            <person name="Qu G."/>
        </authorList>
    </citation>
    <scope>NUCLEOTIDE SEQUENCE</scope>
    <source>
        <strain evidence="3">C.B.Clarke</strain>
        <tissue evidence="3">Leaf</tissue>
    </source>
</reference>
<dbReference type="AlphaFoldDB" id="A0A833RL53"/>
<feature type="compositionally biased region" description="Low complexity" evidence="1">
    <location>
        <begin position="11"/>
        <end position="22"/>
    </location>
</feature>
<protein>
    <submittedName>
        <fullName evidence="3">Late embryogenesis abundant protein</fullName>
    </submittedName>
</protein>
<evidence type="ECO:0000313" key="4">
    <source>
        <dbReference type="Proteomes" id="UP000623129"/>
    </source>
</evidence>
<feature type="region of interest" description="Disordered" evidence="1">
    <location>
        <begin position="1"/>
        <end position="88"/>
    </location>
</feature>
<name>A0A833RL53_9POAL</name>
<proteinExistence type="predicted"/>
<feature type="transmembrane region" description="Helical" evidence="2">
    <location>
        <begin position="120"/>
        <end position="143"/>
    </location>
</feature>
<dbReference type="PANTHER" id="PTHR31852">
    <property type="entry name" value="LATE EMBRYOGENESIS ABUNDANT (LEA) HYDROXYPROLINE-RICH GLYCOPROTEIN FAMILY"/>
    <property type="match status" value="1"/>
</dbReference>
<evidence type="ECO:0000256" key="1">
    <source>
        <dbReference type="SAM" id="MobiDB-lite"/>
    </source>
</evidence>
<organism evidence="3 4">
    <name type="scientific">Carex littledalei</name>
    <dbReference type="NCBI Taxonomy" id="544730"/>
    <lineage>
        <taxon>Eukaryota</taxon>
        <taxon>Viridiplantae</taxon>
        <taxon>Streptophyta</taxon>
        <taxon>Embryophyta</taxon>
        <taxon>Tracheophyta</taxon>
        <taxon>Spermatophyta</taxon>
        <taxon>Magnoliopsida</taxon>
        <taxon>Liliopsida</taxon>
        <taxon>Poales</taxon>
        <taxon>Cyperaceae</taxon>
        <taxon>Cyperoideae</taxon>
        <taxon>Cariceae</taxon>
        <taxon>Carex</taxon>
        <taxon>Carex subgen. Euthyceras</taxon>
    </lineage>
</organism>
<dbReference type="InterPro" id="IPR055301">
    <property type="entry name" value="Lea14-like_2"/>
</dbReference>
<keyword evidence="2" id="KW-0472">Membrane</keyword>
<comment type="caution">
    <text evidence="3">The sequence shown here is derived from an EMBL/GenBank/DDBJ whole genome shotgun (WGS) entry which is preliminary data.</text>
</comment>
<keyword evidence="2" id="KW-0812">Transmembrane</keyword>
<sequence length="313" mass="34454">MHAKTDSEVTSLAPSSPARAPAYFVQSPSHDGGDHKTATSFHSTPATSPPRHSHSSVGPHSRDSSTRFSAATNKKPRGVSGAHEKVAKGKNDWMKEVEAIEEEGLLDDDEKYRGRNTKRLYCLAFLVGFFVLFTFFALILWGASRSQKPRVVMKSINFQNFIIQAGTDASLVPTDMATLNSTVKFTYRNTGTFFGIHVAATPFELTYNQLTLASGEMKNFYQTRKGQRSVNVLVMGNKVPLYGGGPILTGTSAKSNSIPPVPLTLSFTVRSRAYVLGHLVKPKFTNQVQCSLKLDINKLNKPILLDNKSCQYF</sequence>
<dbReference type="Proteomes" id="UP000623129">
    <property type="component" value="Unassembled WGS sequence"/>
</dbReference>